<name>A0A2S3VZY1_9PROT</name>
<dbReference type="Pfam" id="PF01844">
    <property type="entry name" value="HNH"/>
    <property type="match status" value="1"/>
</dbReference>
<dbReference type="GO" id="GO:0008270">
    <property type="term" value="F:zinc ion binding"/>
    <property type="evidence" value="ECO:0007669"/>
    <property type="project" value="InterPro"/>
</dbReference>
<dbReference type="GO" id="GO:0004519">
    <property type="term" value="F:endonuclease activity"/>
    <property type="evidence" value="ECO:0007669"/>
    <property type="project" value="InterPro"/>
</dbReference>
<dbReference type="PANTHER" id="PTHR41286:SF1">
    <property type="entry name" value="HNH NUCLEASE YAJD-RELATED"/>
    <property type="match status" value="1"/>
</dbReference>
<feature type="domain" description="HNH nuclease" evidence="6">
    <location>
        <begin position="39"/>
        <end position="94"/>
    </location>
</feature>
<keyword evidence="8" id="KW-1185">Reference proteome</keyword>
<evidence type="ECO:0000256" key="5">
    <source>
        <dbReference type="SAM" id="MobiDB-lite"/>
    </source>
</evidence>
<dbReference type="Gene3D" id="1.10.30.50">
    <property type="match status" value="1"/>
</dbReference>
<dbReference type="SMART" id="SM00507">
    <property type="entry name" value="HNHc"/>
    <property type="match status" value="1"/>
</dbReference>
<evidence type="ECO:0000313" key="8">
    <source>
        <dbReference type="Proteomes" id="UP000237344"/>
    </source>
</evidence>
<organism evidence="7 8">
    <name type="scientific">Novacetimonas maltaceti</name>
    <dbReference type="NCBI Taxonomy" id="1203393"/>
    <lineage>
        <taxon>Bacteria</taxon>
        <taxon>Pseudomonadati</taxon>
        <taxon>Pseudomonadota</taxon>
        <taxon>Alphaproteobacteria</taxon>
        <taxon>Acetobacterales</taxon>
        <taxon>Acetobacteraceae</taxon>
        <taxon>Novacetimonas</taxon>
    </lineage>
</organism>
<dbReference type="PANTHER" id="PTHR41286">
    <property type="entry name" value="HNH NUCLEASE YAJD-RELATED"/>
    <property type="match status" value="1"/>
</dbReference>
<evidence type="ECO:0000256" key="2">
    <source>
        <dbReference type="ARBA" id="ARBA00022801"/>
    </source>
</evidence>
<keyword evidence="2" id="KW-0378">Hydrolase</keyword>
<dbReference type="CDD" id="cd00085">
    <property type="entry name" value="HNHc"/>
    <property type="match status" value="1"/>
</dbReference>
<feature type="region of interest" description="Disordered" evidence="5">
    <location>
        <begin position="1"/>
        <end position="32"/>
    </location>
</feature>
<evidence type="ECO:0000259" key="6">
    <source>
        <dbReference type="SMART" id="SM00507"/>
    </source>
</evidence>
<dbReference type="AlphaFoldDB" id="A0A2S3VZY1"/>
<evidence type="ECO:0000313" key="7">
    <source>
        <dbReference type="EMBL" id="POF62162.1"/>
    </source>
</evidence>
<comment type="similarity">
    <text evidence="3">Belongs to the HNH nuclease family.</text>
</comment>
<dbReference type="InterPro" id="IPR002711">
    <property type="entry name" value="HNH"/>
</dbReference>
<sequence length="107" mass="12225">MPSAPPRHSIAGASVQPRQQYDQWRGSAASRGYDRRWQKCRRSFLAAHPLCLFCYEQGRLTPANEVDHILTIKERPDLRLDWSNLRPLCKPCHSARTARDQRGSPAG</sequence>
<dbReference type="Proteomes" id="UP000237344">
    <property type="component" value="Unassembled WGS sequence"/>
</dbReference>
<evidence type="ECO:0000256" key="4">
    <source>
        <dbReference type="ARBA" id="ARBA00040194"/>
    </source>
</evidence>
<gene>
    <name evidence="7" type="ORF">KMAL_21760</name>
</gene>
<dbReference type="OrthoDB" id="5292295at2"/>
<keyword evidence="1" id="KW-0540">Nuclease</keyword>
<accession>A0A2S3VZY1</accession>
<dbReference type="GO" id="GO:0005829">
    <property type="term" value="C:cytosol"/>
    <property type="evidence" value="ECO:0007669"/>
    <property type="project" value="TreeGrafter"/>
</dbReference>
<dbReference type="GO" id="GO:0003676">
    <property type="term" value="F:nucleic acid binding"/>
    <property type="evidence" value="ECO:0007669"/>
    <property type="project" value="InterPro"/>
</dbReference>
<evidence type="ECO:0000256" key="1">
    <source>
        <dbReference type="ARBA" id="ARBA00022722"/>
    </source>
</evidence>
<reference evidence="7 8" key="1">
    <citation type="submission" date="2018-01" db="EMBL/GenBank/DDBJ databases">
        <title>Draft Genome Sequence of Komagataeibacter maltaceti LMG 1529, a Vinegar Producing Acetic Acid Bacterium Isolated from Malt Vinegar Brewery Acetifiers.</title>
        <authorList>
            <person name="Zhang Q."/>
            <person name="Hollensteiner J."/>
            <person name="Poehlein A."/>
            <person name="Daniel R."/>
        </authorList>
    </citation>
    <scope>NUCLEOTIDE SEQUENCE [LARGE SCALE GENOMIC DNA]</scope>
    <source>
        <strain evidence="7 8">LMG 1529</strain>
    </source>
</reference>
<proteinExistence type="inferred from homology"/>
<dbReference type="InterPro" id="IPR003615">
    <property type="entry name" value="HNH_nuc"/>
</dbReference>
<dbReference type="EMBL" id="POTC01000031">
    <property type="protein sequence ID" value="POF62162.1"/>
    <property type="molecule type" value="Genomic_DNA"/>
</dbReference>
<dbReference type="GO" id="GO:0016787">
    <property type="term" value="F:hydrolase activity"/>
    <property type="evidence" value="ECO:0007669"/>
    <property type="project" value="UniProtKB-KW"/>
</dbReference>
<evidence type="ECO:0000256" key="3">
    <source>
        <dbReference type="ARBA" id="ARBA00038412"/>
    </source>
</evidence>
<protein>
    <recommendedName>
        <fullName evidence="4">Putative HNH nuclease YajD</fullName>
    </recommendedName>
</protein>
<comment type="caution">
    <text evidence="7">The sequence shown here is derived from an EMBL/GenBank/DDBJ whole genome shotgun (WGS) entry which is preliminary data.</text>
</comment>
<dbReference type="RefSeq" id="WP_110095742.1">
    <property type="nucleotide sequence ID" value="NZ_NKUE01000024.1"/>
</dbReference>